<accession>A0A177CT46</accession>
<dbReference type="PANTHER" id="PTHR23112">
    <property type="entry name" value="G PROTEIN-COUPLED RECEPTOR 157-RELATED"/>
    <property type="match status" value="1"/>
</dbReference>
<reference evidence="7 8" key="1">
    <citation type="submission" date="2016-05" db="EMBL/GenBank/DDBJ databases">
        <title>Comparative analysis of secretome profiles of manganese(II)-oxidizing ascomycete fungi.</title>
        <authorList>
            <consortium name="DOE Joint Genome Institute"/>
            <person name="Zeiner C.A."/>
            <person name="Purvine S.O."/>
            <person name="Zink E.M."/>
            <person name="Wu S."/>
            <person name="Pasa-Tolic L."/>
            <person name="Chaput D.L."/>
            <person name="Haridas S."/>
            <person name="Grigoriev I.V."/>
            <person name="Santelli C.M."/>
            <person name="Hansel C.M."/>
        </authorList>
    </citation>
    <scope>NUCLEOTIDE SEQUENCE [LARGE SCALE GENOMIC DNA]</scope>
    <source>
        <strain evidence="7 8">AP3s5-JAC2a</strain>
    </source>
</reference>
<comment type="subcellular location">
    <subcellularLocation>
        <location evidence="1">Membrane</location>
        <topology evidence="1">Multi-pass membrane protein</topology>
    </subcellularLocation>
</comment>
<protein>
    <recommendedName>
        <fullName evidence="9">G-protein coupled receptors family 1 profile domain-containing protein</fullName>
    </recommendedName>
</protein>
<dbReference type="RefSeq" id="XP_018040736.1">
    <property type="nucleotide sequence ID" value="XM_018182563.1"/>
</dbReference>
<dbReference type="GO" id="GO:0007189">
    <property type="term" value="P:adenylate cyclase-activating G protein-coupled receptor signaling pathway"/>
    <property type="evidence" value="ECO:0007669"/>
    <property type="project" value="TreeGrafter"/>
</dbReference>
<keyword evidence="2 6" id="KW-0812">Transmembrane</keyword>
<feature type="transmembrane region" description="Helical" evidence="6">
    <location>
        <begin position="71"/>
        <end position="93"/>
    </location>
</feature>
<gene>
    <name evidence="7" type="ORF">CC84DRAFT_1213698</name>
</gene>
<dbReference type="SUPFAM" id="SSF81321">
    <property type="entry name" value="Family A G protein-coupled receptor-like"/>
    <property type="match status" value="1"/>
</dbReference>
<feature type="transmembrane region" description="Helical" evidence="6">
    <location>
        <begin position="147"/>
        <end position="169"/>
    </location>
</feature>
<dbReference type="Gene3D" id="1.20.1070.10">
    <property type="entry name" value="Rhodopsin 7-helix transmembrane proteins"/>
    <property type="match status" value="1"/>
</dbReference>
<dbReference type="PANTHER" id="PTHR23112:SF37">
    <property type="entry name" value="G PROTEIN-COUPLED RECEPTOR GPR1"/>
    <property type="match status" value="1"/>
</dbReference>
<dbReference type="OrthoDB" id="100006at2759"/>
<dbReference type="Pfam" id="PF00001">
    <property type="entry name" value="7tm_1"/>
    <property type="match status" value="1"/>
</dbReference>
<keyword evidence="8" id="KW-1185">Reference proteome</keyword>
<name>A0A177CT46_9PLEO</name>
<evidence type="ECO:0000256" key="1">
    <source>
        <dbReference type="ARBA" id="ARBA00004141"/>
    </source>
</evidence>
<feature type="transmembrane region" description="Helical" evidence="6">
    <location>
        <begin position="239"/>
        <end position="259"/>
    </location>
</feature>
<proteinExistence type="predicted"/>
<feature type="compositionally biased region" description="Basic and acidic residues" evidence="5">
    <location>
        <begin position="398"/>
        <end position="420"/>
    </location>
</feature>
<sequence length="420" mass="47299">MEDPRAVLAKRYFAYPNSLDPMTPTFQKGLIPLVIFAMASLISVFALLCFITWRLIGWRKSYREYVGGNQYILLIFNLLIADLQQSIAFVITFHWLRIEKILAPTAPCFIQAWFLHIGDISSGFFVLAIAVHTWLGVVKGYRMPYGWLIVLIVSIWCFAVLLTVLGPALHGNRFFTRAGGWCWVSVDFEPERLWLHYLWIFIVEFGTIVIYGHIFFHLKGRLRSIINNDTSKLSRATKFMILYPAVYVFLTMPIAIGRMVSMAGVHLPDTFFCVAGSFLTSCGWVDALLYTLTRRVFVNSEISSHAYNRTTTNTGGNNVARVGDDYGLHTMNKEVGRTVTIVGGTNRLSRMVDKKRRGHTGLTEHSASGSQDSIMKPIAGTSGIAIVTETNIQVESASARDSDETQRHISEGDMNRHPQP</sequence>
<feature type="transmembrane region" description="Helical" evidence="6">
    <location>
        <begin position="271"/>
        <end position="292"/>
    </location>
</feature>
<evidence type="ECO:0000256" key="5">
    <source>
        <dbReference type="SAM" id="MobiDB-lite"/>
    </source>
</evidence>
<feature type="transmembrane region" description="Helical" evidence="6">
    <location>
        <begin position="197"/>
        <end position="218"/>
    </location>
</feature>
<dbReference type="EMBL" id="KV441549">
    <property type="protein sequence ID" value="OAG10371.1"/>
    <property type="molecule type" value="Genomic_DNA"/>
</dbReference>
<dbReference type="AlphaFoldDB" id="A0A177CT46"/>
<evidence type="ECO:0008006" key="9">
    <source>
        <dbReference type="Google" id="ProtNLM"/>
    </source>
</evidence>
<dbReference type="InParanoid" id="A0A177CT46"/>
<feature type="transmembrane region" description="Helical" evidence="6">
    <location>
        <begin position="30"/>
        <end position="51"/>
    </location>
</feature>
<dbReference type="GeneID" id="28766049"/>
<dbReference type="GO" id="GO:0005886">
    <property type="term" value="C:plasma membrane"/>
    <property type="evidence" value="ECO:0007669"/>
    <property type="project" value="TreeGrafter"/>
</dbReference>
<evidence type="ECO:0000313" key="7">
    <source>
        <dbReference type="EMBL" id="OAG10371.1"/>
    </source>
</evidence>
<feature type="transmembrane region" description="Helical" evidence="6">
    <location>
        <begin position="113"/>
        <end position="135"/>
    </location>
</feature>
<feature type="region of interest" description="Disordered" evidence="5">
    <location>
        <begin position="392"/>
        <end position="420"/>
    </location>
</feature>
<organism evidence="7 8">
    <name type="scientific">Paraphaeosphaeria sporulosa</name>
    <dbReference type="NCBI Taxonomy" id="1460663"/>
    <lineage>
        <taxon>Eukaryota</taxon>
        <taxon>Fungi</taxon>
        <taxon>Dikarya</taxon>
        <taxon>Ascomycota</taxon>
        <taxon>Pezizomycotina</taxon>
        <taxon>Dothideomycetes</taxon>
        <taxon>Pleosporomycetidae</taxon>
        <taxon>Pleosporales</taxon>
        <taxon>Massarineae</taxon>
        <taxon>Didymosphaeriaceae</taxon>
        <taxon>Paraphaeosphaeria</taxon>
    </lineage>
</organism>
<dbReference type="STRING" id="1460663.A0A177CT46"/>
<evidence type="ECO:0000313" key="8">
    <source>
        <dbReference type="Proteomes" id="UP000077069"/>
    </source>
</evidence>
<keyword evidence="3 6" id="KW-1133">Transmembrane helix</keyword>
<dbReference type="Proteomes" id="UP000077069">
    <property type="component" value="Unassembled WGS sequence"/>
</dbReference>
<evidence type="ECO:0000256" key="2">
    <source>
        <dbReference type="ARBA" id="ARBA00022692"/>
    </source>
</evidence>
<feature type="region of interest" description="Disordered" evidence="5">
    <location>
        <begin position="355"/>
        <end position="375"/>
    </location>
</feature>
<evidence type="ECO:0000256" key="3">
    <source>
        <dbReference type="ARBA" id="ARBA00022989"/>
    </source>
</evidence>
<evidence type="ECO:0000256" key="4">
    <source>
        <dbReference type="ARBA" id="ARBA00023136"/>
    </source>
</evidence>
<keyword evidence="4 6" id="KW-0472">Membrane</keyword>
<dbReference type="GO" id="GO:0004930">
    <property type="term" value="F:G protein-coupled receptor activity"/>
    <property type="evidence" value="ECO:0007669"/>
    <property type="project" value="InterPro"/>
</dbReference>
<feature type="compositionally biased region" description="Polar residues" evidence="5">
    <location>
        <begin position="363"/>
        <end position="373"/>
    </location>
</feature>
<evidence type="ECO:0000256" key="6">
    <source>
        <dbReference type="SAM" id="Phobius"/>
    </source>
</evidence>
<dbReference type="InterPro" id="IPR000276">
    <property type="entry name" value="GPCR_Rhodpsn"/>
</dbReference>